<evidence type="ECO:0000313" key="8">
    <source>
        <dbReference type="Proteomes" id="UP000266178"/>
    </source>
</evidence>
<dbReference type="EC" id="5.1.3.9" evidence="6"/>
<evidence type="ECO:0000256" key="4">
    <source>
        <dbReference type="ARBA" id="ARBA00023235"/>
    </source>
</evidence>
<dbReference type="GO" id="GO:0019262">
    <property type="term" value="P:N-acetylneuraminate catabolic process"/>
    <property type="evidence" value="ECO:0007669"/>
    <property type="project" value="UniProtKB-UniRule"/>
</dbReference>
<dbReference type="EMBL" id="QWLB01000039">
    <property type="protein sequence ID" value="RIH91552.1"/>
    <property type="molecule type" value="Genomic_DNA"/>
</dbReference>
<evidence type="ECO:0000256" key="6">
    <source>
        <dbReference type="HAMAP-Rule" id="MF_01235"/>
    </source>
</evidence>
<comment type="caution">
    <text evidence="7">The sequence shown here is derived from an EMBL/GenBank/DDBJ whole genome shotgun (WGS) entry which is preliminary data.</text>
</comment>
<comment type="pathway">
    <text evidence="3 6">Amino-sugar metabolism; N-acetylneuraminate degradation; D-fructose 6-phosphate from N-acetylneuraminate: step 3/5.</text>
</comment>
<comment type="function">
    <text evidence="2 6">Converts N-acetylmannosamine-6-phosphate (ManNAc-6-P) to N-acetylglucosamine-6-phosphate (GlcNAc-6-P).</text>
</comment>
<reference evidence="7 8" key="1">
    <citation type="submission" date="2018-08" db="EMBL/GenBank/DDBJ databases">
        <title>Meiothermus granaticius genome AF-68 sequencing project.</title>
        <authorList>
            <person name="Da Costa M.S."/>
            <person name="Albuquerque L."/>
            <person name="Raposo P."/>
            <person name="Froufe H.J.C."/>
            <person name="Barroso C.S."/>
            <person name="Egas C."/>
        </authorList>
    </citation>
    <scope>NUCLEOTIDE SEQUENCE [LARGE SCALE GENOMIC DNA]</scope>
    <source>
        <strain evidence="7 8">AF-68</strain>
    </source>
</reference>
<dbReference type="GO" id="GO:0005829">
    <property type="term" value="C:cytosol"/>
    <property type="evidence" value="ECO:0007669"/>
    <property type="project" value="TreeGrafter"/>
</dbReference>
<dbReference type="InterPro" id="IPR011060">
    <property type="entry name" value="RibuloseP-bd_barrel"/>
</dbReference>
<evidence type="ECO:0000256" key="1">
    <source>
        <dbReference type="ARBA" id="ARBA00000056"/>
    </source>
</evidence>
<dbReference type="OrthoDB" id="9781704at2"/>
<dbReference type="SUPFAM" id="SSF51366">
    <property type="entry name" value="Ribulose-phoshate binding barrel"/>
    <property type="match status" value="1"/>
</dbReference>
<dbReference type="GO" id="GO:0006053">
    <property type="term" value="P:N-acetylmannosamine catabolic process"/>
    <property type="evidence" value="ECO:0007669"/>
    <property type="project" value="TreeGrafter"/>
</dbReference>
<keyword evidence="4 6" id="KW-0413">Isomerase</keyword>
<keyword evidence="5 6" id="KW-0119">Carbohydrate metabolism</keyword>
<gene>
    <name evidence="6 7" type="primary">nanE</name>
    <name evidence="7" type="ORF">Mgrana_02554</name>
</gene>
<organism evidence="7 8">
    <name type="scientific">Meiothermus granaticius NBRC 107808</name>
    <dbReference type="NCBI Taxonomy" id="1227551"/>
    <lineage>
        <taxon>Bacteria</taxon>
        <taxon>Thermotogati</taxon>
        <taxon>Deinococcota</taxon>
        <taxon>Deinococci</taxon>
        <taxon>Thermales</taxon>
        <taxon>Thermaceae</taxon>
        <taxon>Meiothermus</taxon>
    </lineage>
</organism>
<evidence type="ECO:0000313" key="7">
    <source>
        <dbReference type="EMBL" id="RIH91552.1"/>
    </source>
</evidence>
<dbReference type="Gene3D" id="3.20.20.70">
    <property type="entry name" value="Aldolase class I"/>
    <property type="match status" value="1"/>
</dbReference>
<dbReference type="CDD" id="cd04729">
    <property type="entry name" value="NanE"/>
    <property type="match status" value="1"/>
</dbReference>
<proteinExistence type="inferred from homology"/>
<keyword evidence="8" id="KW-1185">Reference proteome</keyword>
<comment type="similarity">
    <text evidence="6">Belongs to the NanE family.</text>
</comment>
<dbReference type="InterPro" id="IPR007260">
    <property type="entry name" value="NanE"/>
</dbReference>
<dbReference type="PANTHER" id="PTHR36204:SF1">
    <property type="entry name" value="N-ACETYLMANNOSAMINE-6-PHOSPHATE 2-EPIMERASE-RELATED"/>
    <property type="match status" value="1"/>
</dbReference>
<dbReference type="UniPathway" id="UPA00629">
    <property type="reaction ID" value="UER00682"/>
</dbReference>
<dbReference type="Pfam" id="PF04131">
    <property type="entry name" value="NanE"/>
    <property type="match status" value="1"/>
</dbReference>
<dbReference type="Proteomes" id="UP000266178">
    <property type="component" value="Unassembled WGS sequence"/>
</dbReference>
<name>A0A399F9G5_9DEIN</name>
<protein>
    <recommendedName>
        <fullName evidence="6">Putative N-acetylmannosamine-6-phosphate 2-epimerase</fullName>
        <ecNumber evidence="6">5.1.3.9</ecNumber>
    </recommendedName>
    <alternativeName>
        <fullName evidence="6">ManNAc-6-P epimerase</fullName>
    </alternativeName>
</protein>
<evidence type="ECO:0000256" key="3">
    <source>
        <dbReference type="ARBA" id="ARBA00005081"/>
    </source>
</evidence>
<dbReference type="GO" id="GO:0047465">
    <property type="term" value="F:N-acylglucosamine-6-phosphate 2-epimerase activity"/>
    <property type="evidence" value="ECO:0007669"/>
    <property type="project" value="UniProtKB-EC"/>
</dbReference>
<sequence>MRGLSRRLSFPTLIVSCQARADNPLYGPQFMAAMAKAAEAGGAGGIRANGPEDVAAIRAVTELPILGLYKRWLEPYEVYITPDFAAAQAIAEAGADILALDATPRPRPQEGLAELIERIHTELGKPVCADVSTLEEGLWAVELGADCVATTLAGYTPYTLKTEGPDFALLRELVQALAVPVLAEGRFWTPEQVGRAFELGADAVVVGTAITNPREITRRLVRSVPR</sequence>
<accession>A0A399F9G5</accession>
<dbReference type="InterPro" id="IPR013785">
    <property type="entry name" value="Aldolase_TIM"/>
</dbReference>
<evidence type="ECO:0000256" key="2">
    <source>
        <dbReference type="ARBA" id="ARBA00002147"/>
    </source>
</evidence>
<dbReference type="AlphaFoldDB" id="A0A399F9G5"/>
<dbReference type="NCBIfam" id="NF002231">
    <property type="entry name" value="PRK01130.1"/>
    <property type="match status" value="1"/>
</dbReference>
<evidence type="ECO:0000256" key="5">
    <source>
        <dbReference type="ARBA" id="ARBA00023277"/>
    </source>
</evidence>
<dbReference type="HAMAP" id="MF_01235">
    <property type="entry name" value="ManNAc6P_epimer"/>
    <property type="match status" value="1"/>
</dbReference>
<comment type="catalytic activity">
    <reaction evidence="1 6">
        <text>an N-acyl-D-glucosamine 6-phosphate = an N-acyl-D-mannosamine 6-phosphate</text>
        <dbReference type="Rhea" id="RHEA:23932"/>
        <dbReference type="ChEBI" id="CHEBI:57599"/>
        <dbReference type="ChEBI" id="CHEBI:57666"/>
        <dbReference type="EC" id="5.1.3.9"/>
    </reaction>
</comment>
<dbReference type="GO" id="GO:0005975">
    <property type="term" value="P:carbohydrate metabolic process"/>
    <property type="evidence" value="ECO:0007669"/>
    <property type="project" value="UniProtKB-UniRule"/>
</dbReference>
<dbReference type="PANTHER" id="PTHR36204">
    <property type="entry name" value="N-ACETYLMANNOSAMINE-6-PHOSPHATE 2-EPIMERASE-RELATED"/>
    <property type="match status" value="1"/>
</dbReference>